<keyword evidence="3" id="KW-1185">Reference proteome</keyword>
<proteinExistence type="inferred from homology"/>
<dbReference type="GO" id="GO:0048476">
    <property type="term" value="C:Holliday junction resolvase complex"/>
    <property type="evidence" value="ECO:0007669"/>
    <property type="project" value="UniProtKB-UniRule"/>
</dbReference>
<feature type="non-terminal residue" evidence="2">
    <location>
        <position position="1"/>
    </location>
</feature>
<dbReference type="GO" id="GO:0006308">
    <property type="term" value="P:DNA catabolic process"/>
    <property type="evidence" value="ECO:0007669"/>
    <property type="project" value="UniProtKB-UniRule"/>
</dbReference>
<dbReference type="GO" id="GO:0008821">
    <property type="term" value="F:crossover junction DNA endonuclease activity"/>
    <property type="evidence" value="ECO:0007669"/>
    <property type="project" value="UniProtKB-UniRule"/>
</dbReference>
<keyword evidence="1" id="KW-0479">Metal-binding</keyword>
<dbReference type="GO" id="GO:0003677">
    <property type="term" value="F:DNA binding"/>
    <property type="evidence" value="ECO:0007669"/>
    <property type="project" value="UniProtKB-UniRule"/>
</dbReference>
<gene>
    <name evidence="2" type="ORF">UJA718_LOCUS37587</name>
</gene>
<dbReference type="Proteomes" id="UP000663873">
    <property type="component" value="Unassembled WGS sequence"/>
</dbReference>
<dbReference type="InterPro" id="IPR042530">
    <property type="entry name" value="EME1/EME2_C"/>
</dbReference>
<keyword evidence="1" id="KW-0234">DNA repair</keyword>
<comment type="cofactor">
    <cofactor evidence="1">
        <name>Mg(2+)</name>
        <dbReference type="ChEBI" id="CHEBI:18420"/>
    </cofactor>
</comment>
<keyword evidence="1" id="KW-0540">Nuclease</keyword>
<keyword evidence="1" id="KW-0227">DNA damage</keyword>
<organism evidence="2 3">
    <name type="scientific">Rotaria socialis</name>
    <dbReference type="NCBI Taxonomy" id="392032"/>
    <lineage>
        <taxon>Eukaryota</taxon>
        <taxon>Metazoa</taxon>
        <taxon>Spiralia</taxon>
        <taxon>Gnathifera</taxon>
        <taxon>Rotifera</taxon>
        <taxon>Eurotatoria</taxon>
        <taxon>Bdelloidea</taxon>
        <taxon>Philodinida</taxon>
        <taxon>Philodinidae</taxon>
        <taxon>Rotaria</taxon>
    </lineage>
</organism>
<dbReference type="InterPro" id="IPR033309">
    <property type="entry name" value="Mus81"/>
</dbReference>
<dbReference type="Pfam" id="PF21292">
    <property type="entry name" value="EME1-MUS81_C"/>
    <property type="match status" value="1"/>
</dbReference>
<accession>A0A821JSF9</accession>
<keyword evidence="1" id="KW-0255">Endonuclease</keyword>
<dbReference type="GO" id="GO:0048257">
    <property type="term" value="F:3'-flap endonuclease activity"/>
    <property type="evidence" value="ECO:0007669"/>
    <property type="project" value="TreeGrafter"/>
</dbReference>
<comment type="similarity">
    <text evidence="1">Belongs to the XPF family.</text>
</comment>
<dbReference type="GO" id="GO:0000727">
    <property type="term" value="P:double-strand break repair via break-induced replication"/>
    <property type="evidence" value="ECO:0007669"/>
    <property type="project" value="UniProtKB-UniRule"/>
</dbReference>
<reference evidence="2" key="1">
    <citation type="submission" date="2021-02" db="EMBL/GenBank/DDBJ databases">
        <authorList>
            <person name="Nowell W R."/>
        </authorList>
    </citation>
    <scope>NUCLEOTIDE SEQUENCE</scope>
</reference>
<dbReference type="AlphaFoldDB" id="A0A821JSF9"/>
<keyword evidence="1" id="KW-0539">Nucleus</keyword>
<sequence length="151" mass="17063">MSNNYRTSFNDSDHYVMTFESFNSGIVKSKPPTVKEMFARALMQIAGMSVDNVLALTEVHPTPSKLLEAYNKCLNEKERKLMLASIKKITNYMQEANRNTDLILQAQKILKDADLLGLQSLDVITDSSSTISTTIDKYILNEHLINTSRDL</sequence>
<dbReference type="EMBL" id="CAJOBP010037509">
    <property type="protein sequence ID" value="CAF4727427.1"/>
    <property type="molecule type" value="Genomic_DNA"/>
</dbReference>
<dbReference type="GO" id="GO:0046872">
    <property type="term" value="F:metal ion binding"/>
    <property type="evidence" value="ECO:0007669"/>
    <property type="project" value="UniProtKB-UniRule"/>
</dbReference>
<evidence type="ECO:0000313" key="3">
    <source>
        <dbReference type="Proteomes" id="UP000663873"/>
    </source>
</evidence>
<dbReference type="GO" id="GO:0005634">
    <property type="term" value="C:nucleus"/>
    <property type="evidence" value="ECO:0007669"/>
    <property type="project" value="UniProtKB-SubCell"/>
</dbReference>
<comment type="caution">
    <text evidence="2">The sequence shown here is derived from an EMBL/GenBank/DDBJ whole genome shotgun (WGS) entry which is preliminary data.</text>
</comment>
<keyword evidence="1" id="KW-0460">Magnesium</keyword>
<name>A0A821JSF9_9BILA</name>
<dbReference type="EC" id="3.1.22.-" evidence="1"/>
<comment type="subcellular location">
    <subcellularLocation>
        <location evidence="1">Nucleus</location>
    </subcellularLocation>
</comment>
<comment type="function">
    <text evidence="1">Interacts with EME1 to form a DNA structure-specific endonuclease with substrate preference for branched DNA structures with a 5'-end at the branch nick. Typical substrates include 3'-flap structures, D-loops, replication forks and nicked Holliday junctions. May be required in mitosis for the processing of stalled or collapsed replication fork intermediates. May be required in meiosis for the repair of meiosis-specific double strand breaks subsequent to single-end invasion (SEI).</text>
</comment>
<keyword evidence="1" id="KW-0233">DNA recombination</keyword>
<dbReference type="GO" id="GO:0031573">
    <property type="term" value="P:mitotic intra-S DNA damage checkpoint signaling"/>
    <property type="evidence" value="ECO:0007669"/>
    <property type="project" value="TreeGrafter"/>
</dbReference>
<dbReference type="GO" id="GO:0000712">
    <property type="term" value="P:resolution of meiotic recombination intermediates"/>
    <property type="evidence" value="ECO:0007669"/>
    <property type="project" value="TreeGrafter"/>
</dbReference>
<comment type="subunit">
    <text evidence="1">Interacts with EME1.</text>
</comment>
<evidence type="ECO:0000313" key="2">
    <source>
        <dbReference type="EMBL" id="CAF4727427.1"/>
    </source>
</evidence>
<dbReference type="PANTHER" id="PTHR13451">
    <property type="entry name" value="CLASS II CROSSOVER JUNCTION ENDONUCLEASE MUS81"/>
    <property type="match status" value="1"/>
</dbReference>
<dbReference type="Gene3D" id="1.10.150.670">
    <property type="entry name" value="Crossover junction endonuclease EME1, DNA-binding domain"/>
    <property type="match status" value="1"/>
</dbReference>
<evidence type="ECO:0000256" key="1">
    <source>
        <dbReference type="RuleBase" id="RU369042"/>
    </source>
</evidence>
<protein>
    <recommendedName>
        <fullName evidence="1">Crossover junction endonuclease MUS81</fullName>
        <ecNumber evidence="1">3.1.22.-</ecNumber>
    </recommendedName>
</protein>
<dbReference type="PANTHER" id="PTHR13451:SF0">
    <property type="entry name" value="CROSSOVER JUNCTION ENDONUCLEASE MUS81"/>
    <property type="match status" value="1"/>
</dbReference>
<keyword evidence="1" id="KW-0378">Hydrolase</keyword>